<dbReference type="GO" id="GO:0016301">
    <property type="term" value="F:kinase activity"/>
    <property type="evidence" value="ECO:0007669"/>
    <property type="project" value="UniProtKB-KW"/>
</dbReference>
<dbReference type="SMART" id="SM00546">
    <property type="entry name" value="CUE"/>
    <property type="match status" value="1"/>
</dbReference>
<organism evidence="12 13">
    <name type="scientific">Camelus dromedarius</name>
    <name type="common">Dromedary</name>
    <name type="synonym">Arabian camel</name>
    <dbReference type="NCBI Taxonomy" id="9838"/>
    <lineage>
        <taxon>Eukaryota</taxon>
        <taxon>Metazoa</taxon>
        <taxon>Chordata</taxon>
        <taxon>Craniata</taxon>
        <taxon>Vertebrata</taxon>
        <taxon>Euteleostomi</taxon>
        <taxon>Mammalia</taxon>
        <taxon>Eutheria</taxon>
        <taxon>Laurasiatheria</taxon>
        <taxon>Artiodactyla</taxon>
        <taxon>Tylopoda</taxon>
        <taxon>Camelidae</taxon>
        <taxon>Camelus</taxon>
    </lineage>
</organism>
<protein>
    <submittedName>
        <fullName evidence="12">TGF-beta-activated kinase 1 and MAP3K7-binding protein 3</fullName>
    </submittedName>
</protein>
<sequence length="335" mass="38165">MAQSGPQLDMQVLHDLRQRFPEIPEGVVSQCMLQHNNNLEACCRALSQESSKYLYMEYHSPDDNRMNRNRLLHINLGIHSPGSYHPGDGMQLNGGRTLVHSSSDGHIDPQHAAGIEPVSNEHSYLFSVILCNDFICNAIALLLHQRARMERLAKQLKLEKEELERLKAEVNGMEHDLMQRRLRRVSCTTAIPTPEEMTRLRSMNRQLQINVDCTLKEVDLLQSRGNFDPKAMNNFYDNIEPGPVVPPKPSKKDSSDPCTIERKARRISVTSRIQEDVHDTQAAAADEHLSGSKQSPRTQPRDEDYEGAPWNCDSCTFLNHPALNRCEQCEMPRYT</sequence>
<name>A0A5N4C2F4_CAMDR</name>
<dbReference type="Gene3D" id="1.10.8.10">
    <property type="entry name" value="DNA helicase RuvA subunit, C-terminal domain"/>
    <property type="match status" value="1"/>
</dbReference>
<dbReference type="SUPFAM" id="SSF90209">
    <property type="entry name" value="Ran binding protein zinc finger-like"/>
    <property type="match status" value="1"/>
</dbReference>
<feature type="region of interest" description="Disordered" evidence="9">
    <location>
        <begin position="271"/>
        <end position="305"/>
    </location>
</feature>
<dbReference type="InterPro" id="IPR001876">
    <property type="entry name" value="Znf_RanBP2"/>
</dbReference>
<dbReference type="PANTHER" id="PTHR46253">
    <property type="entry name" value="TGF-BETA-ACTIVATED KINASE 1 AND MAP3K7-BINDING PROTEIN TAB"/>
    <property type="match status" value="1"/>
</dbReference>
<feature type="domain" description="CUE" evidence="11">
    <location>
        <begin position="8"/>
        <end position="51"/>
    </location>
</feature>
<dbReference type="GO" id="GO:0070062">
    <property type="term" value="C:extracellular exosome"/>
    <property type="evidence" value="ECO:0007669"/>
    <property type="project" value="TreeGrafter"/>
</dbReference>
<keyword evidence="12" id="KW-0808">Transferase</keyword>
<reference evidence="12 13" key="1">
    <citation type="journal article" date="2019" name="Mol. Ecol. Resour.">
        <title>Improving Illumina assemblies with Hi-C and long reads: an example with the North African dromedary.</title>
        <authorList>
            <person name="Elbers J.P."/>
            <person name="Rogers M.F."/>
            <person name="Perelman P.L."/>
            <person name="Proskuryakova A.A."/>
            <person name="Serdyukova N.A."/>
            <person name="Johnson W.E."/>
            <person name="Horin P."/>
            <person name="Corander J."/>
            <person name="Murphy D."/>
            <person name="Burger P.A."/>
        </authorList>
    </citation>
    <scope>NUCLEOTIDE SEQUENCE [LARGE SCALE GENOMIC DNA]</scope>
    <source>
        <strain evidence="12">Drom800</strain>
        <tissue evidence="12">Blood</tissue>
    </source>
</reference>
<keyword evidence="3 7" id="KW-0863">Zinc-finger</keyword>
<dbReference type="InterPro" id="IPR003892">
    <property type="entry name" value="CUE"/>
</dbReference>
<evidence type="ECO:0000256" key="8">
    <source>
        <dbReference type="SAM" id="Coils"/>
    </source>
</evidence>
<keyword evidence="12" id="KW-0418">Kinase</keyword>
<evidence type="ECO:0000256" key="9">
    <source>
        <dbReference type="SAM" id="MobiDB-lite"/>
    </source>
</evidence>
<dbReference type="PROSITE" id="PS01358">
    <property type="entry name" value="ZF_RANBP2_1"/>
    <property type="match status" value="1"/>
</dbReference>
<keyword evidence="2" id="KW-0479">Metal-binding</keyword>
<keyword evidence="13" id="KW-1185">Reference proteome</keyword>
<evidence type="ECO:0000256" key="6">
    <source>
        <dbReference type="ARBA" id="ARBA00023054"/>
    </source>
</evidence>
<dbReference type="GO" id="GO:0005829">
    <property type="term" value="C:cytosol"/>
    <property type="evidence" value="ECO:0007669"/>
    <property type="project" value="UniProtKB-ARBA"/>
</dbReference>
<dbReference type="GO" id="GO:0043130">
    <property type="term" value="F:ubiquitin binding"/>
    <property type="evidence" value="ECO:0007669"/>
    <property type="project" value="InterPro"/>
</dbReference>
<dbReference type="AlphaFoldDB" id="A0A5N4C2F4"/>
<evidence type="ECO:0000256" key="4">
    <source>
        <dbReference type="ARBA" id="ARBA00022833"/>
    </source>
</evidence>
<accession>A0A5N4C2F4</accession>
<comment type="caution">
    <text evidence="12">The sequence shown here is derived from an EMBL/GenBank/DDBJ whole genome shotgun (WGS) entry which is preliminary data.</text>
</comment>
<evidence type="ECO:0000259" key="11">
    <source>
        <dbReference type="PROSITE" id="PS51140"/>
    </source>
</evidence>
<dbReference type="InterPro" id="IPR041911">
    <property type="entry name" value="TAB2/3_CUE"/>
</dbReference>
<evidence type="ECO:0000259" key="10">
    <source>
        <dbReference type="PROSITE" id="PS50199"/>
    </source>
</evidence>
<dbReference type="GO" id="GO:0008270">
    <property type="term" value="F:zinc ion binding"/>
    <property type="evidence" value="ECO:0007669"/>
    <property type="project" value="UniProtKB-KW"/>
</dbReference>
<dbReference type="CDD" id="cd14362">
    <property type="entry name" value="CUE_TAB2_TAB3"/>
    <property type="match status" value="1"/>
</dbReference>
<feature type="compositionally biased region" description="Basic and acidic residues" evidence="9">
    <location>
        <begin position="273"/>
        <end position="290"/>
    </location>
</feature>
<dbReference type="SMART" id="SM00547">
    <property type="entry name" value="ZnF_RBZ"/>
    <property type="match status" value="1"/>
</dbReference>
<dbReference type="PROSITE" id="PS50199">
    <property type="entry name" value="ZF_RANBP2_2"/>
    <property type="match status" value="1"/>
</dbReference>
<evidence type="ECO:0000313" key="13">
    <source>
        <dbReference type="Proteomes" id="UP000299084"/>
    </source>
</evidence>
<evidence type="ECO:0000256" key="5">
    <source>
        <dbReference type="ARBA" id="ARBA00022843"/>
    </source>
</evidence>
<feature type="compositionally biased region" description="Basic and acidic residues" evidence="9">
    <location>
        <begin position="250"/>
        <end position="259"/>
    </location>
</feature>
<evidence type="ECO:0000256" key="2">
    <source>
        <dbReference type="ARBA" id="ARBA00022723"/>
    </source>
</evidence>
<feature type="region of interest" description="Disordered" evidence="9">
    <location>
        <begin position="232"/>
        <end position="259"/>
    </location>
</feature>
<dbReference type="FunFam" id="1.10.8.10:FF:000025">
    <property type="entry name" value="TGF-beta-activated kinase 1 and MAP3K7-binding protein 3"/>
    <property type="match status" value="1"/>
</dbReference>
<dbReference type="InterPro" id="IPR036443">
    <property type="entry name" value="Znf_RanBP2_sf"/>
</dbReference>
<keyword evidence="6 8" id="KW-0175">Coiled coil</keyword>
<keyword evidence="4" id="KW-0862">Zinc</keyword>
<keyword evidence="5" id="KW-0832">Ubl conjugation</keyword>
<evidence type="ECO:0000256" key="1">
    <source>
        <dbReference type="ARBA" id="ARBA00022553"/>
    </source>
</evidence>
<evidence type="ECO:0000256" key="3">
    <source>
        <dbReference type="ARBA" id="ARBA00022771"/>
    </source>
</evidence>
<feature type="coiled-coil region" evidence="8">
    <location>
        <begin position="139"/>
        <end position="183"/>
    </location>
</feature>
<proteinExistence type="predicted"/>
<evidence type="ECO:0000256" key="7">
    <source>
        <dbReference type="PROSITE-ProRule" id="PRU00322"/>
    </source>
</evidence>
<evidence type="ECO:0000313" key="12">
    <source>
        <dbReference type="EMBL" id="KAB1253031.1"/>
    </source>
</evidence>
<keyword evidence="1" id="KW-0597">Phosphoprotein</keyword>
<dbReference type="GO" id="GO:0043123">
    <property type="term" value="P:positive regulation of canonical NF-kappaB signal transduction"/>
    <property type="evidence" value="ECO:0007669"/>
    <property type="project" value="TreeGrafter"/>
</dbReference>
<dbReference type="EMBL" id="JWIN03000037">
    <property type="protein sequence ID" value="KAB1253031.1"/>
    <property type="molecule type" value="Genomic_DNA"/>
</dbReference>
<feature type="domain" description="RanBP2-type" evidence="10">
    <location>
        <begin position="305"/>
        <end position="335"/>
    </location>
</feature>
<dbReference type="PROSITE" id="PS51140">
    <property type="entry name" value="CUE"/>
    <property type="match status" value="1"/>
</dbReference>
<gene>
    <name evidence="12" type="ORF">Cadr_000003537</name>
</gene>
<dbReference type="Proteomes" id="UP000299084">
    <property type="component" value="Unassembled WGS sequence"/>
</dbReference>
<dbReference type="Gene3D" id="2.30.30.380">
    <property type="entry name" value="Zn-finger domain of Sec23/24"/>
    <property type="match status" value="1"/>
</dbReference>
<dbReference type="PANTHER" id="PTHR46253:SF3">
    <property type="entry name" value="TGF-BETA-ACTIVATED KINASE 1 AND MAP3K7-BINDING PROTEIN 3"/>
    <property type="match status" value="1"/>
</dbReference>
<dbReference type="Pfam" id="PF02845">
    <property type="entry name" value="CUE"/>
    <property type="match status" value="1"/>
</dbReference>